<dbReference type="Gene3D" id="3.30.560.10">
    <property type="entry name" value="Glucose Oxidase, domain 3"/>
    <property type="match status" value="1"/>
</dbReference>
<dbReference type="PANTHER" id="PTHR11552">
    <property type="entry name" value="GLUCOSE-METHANOL-CHOLINE GMC OXIDOREDUCTASE"/>
    <property type="match status" value="1"/>
</dbReference>
<dbReference type="PANTHER" id="PTHR11552:SF147">
    <property type="entry name" value="CHOLINE DEHYDROGENASE, MITOCHONDRIAL"/>
    <property type="match status" value="1"/>
</dbReference>
<protein>
    <submittedName>
        <fullName evidence="7">Choline dehydrogenase-like flavoprotein</fullName>
    </submittedName>
</protein>
<dbReference type="GO" id="GO:0050660">
    <property type="term" value="F:flavin adenine dinucleotide binding"/>
    <property type="evidence" value="ECO:0007669"/>
    <property type="project" value="InterPro"/>
</dbReference>
<name>A0A852XE10_9MICO</name>
<evidence type="ECO:0000256" key="2">
    <source>
        <dbReference type="ARBA" id="ARBA00010790"/>
    </source>
</evidence>
<dbReference type="InterPro" id="IPR000172">
    <property type="entry name" value="GMC_OxRdtase_N"/>
</dbReference>
<comment type="similarity">
    <text evidence="2">Belongs to the GMC oxidoreductase family.</text>
</comment>
<sequence>MVTDALAEKVLLERTPGGQQRAVGVTYLAGHHLYQASPDAPSLTESQRASRRRTIRARKEVILAGGCFNSPQLLMLSGIGPASHLRSVGIEPKVDLPAVGTNFQDRHEATTVIETDTAFSALDDYDLTGAEDDPGVAKWEKLNKFSVDGSNGAPFFIRRRYSKGPRRAEIALLGVLGEFYNFRPDWVDVSLGKPSNKFTWITVKAYSQSRTGTVRLRSADPTATPGDQQALLRRRARWRLRRRRGEGGHRDRSPDQPSLEDPLRGDRARAERRPGQLHPQGAVRPPRLVHQPDRREQRPGGRARPQAPGAWHHRAAGGRRVGLPGDPGELHLGPGGAAVRACGAGDPQGRLT</sequence>
<feature type="compositionally biased region" description="Basic and acidic residues" evidence="5">
    <location>
        <begin position="261"/>
        <end position="274"/>
    </location>
</feature>
<evidence type="ECO:0000256" key="3">
    <source>
        <dbReference type="ARBA" id="ARBA00022630"/>
    </source>
</evidence>
<dbReference type="InterPro" id="IPR036188">
    <property type="entry name" value="FAD/NAD-bd_sf"/>
</dbReference>
<dbReference type="Proteomes" id="UP000592181">
    <property type="component" value="Unassembled WGS sequence"/>
</dbReference>
<reference evidence="7 8" key="1">
    <citation type="submission" date="2020-07" db="EMBL/GenBank/DDBJ databases">
        <title>Sequencing the genomes of 1000 actinobacteria strains.</title>
        <authorList>
            <person name="Klenk H.-P."/>
        </authorList>
    </citation>
    <scope>NUCLEOTIDE SEQUENCE [LARGE SCALE GENOMIC DNA]</scope>
    <source>
        <strain evidence="7 8">DSM 24723</strain>
    </source>
</reference>
<comment type="cofactor">
    <cofactor evidence="1">
        <name>FAD</name>
        <dbReference type="ChEBI" id="CHEBI:57692"/>
    </cofactor>
</comment>
<dbReference type="AlphaFoldDB" id="A0A852XE10"/>
<dbReference type="Pfam" id="PF00732">
    <property type="entry name" value="GMC_oxred_N"/>
    <property type="match status" value="1"/>
</dbReference>
<organism evidence="7 8">
    <name type="scientific">Janibacter alkaliphilus</name>
    <dbReference type="NCBI Taxonomy" id="1069963"/>
    <lineage>
        <taxon>Bacteria</taxon>
        <taxon>Bacillati</taxon>
        <taxon>Actinomycetota</taxon>
        <taxon>Actinomycetes</taxon>
        <taxon>Micrococcales</taxon>
        <taxon>Intrasporangiaceae</taxon>
        <taxon>Janibacter</taxon>
    </lineage>
</organism>
<dbReference type="GO" id="GO:0016614">
    <property type="term" value="F:oxidoreductase activity, acting on CH-OH group of donors"/>
    <property type="evidence" value="ECO:0007669"/>
    <property type="project" value="InterPro"/>
</dbReference>
<evidence type="ECO:0000256" key="1">
    <source>
        <dbReference type="ARBA" id="ARBA00001974"/>
    </source>
</evidence>
<dbReference type="SUPFAM" id="SSF51905">
    <property type="entry name" value="FAD/NAD(P)-binding domain"/>
    <property type="match status" value="1"/>
</dbReference>
<evidence type="ECO:0000259" key="6">
    <source>
        <dbReference type="Pfam" id="PF00732"/>
    </source>
</evidence>
<evidence type="ECO:0000256" key="4">
    <source>
        <dbReference type="ARBA" id="ARBA00022827"/>
    </source>
</evidence>
<dbReference type="InterPro" id="IPR012132">
    <property type="entry name" value="GMC_OxRdtase"/>
</dbReference>
<gene>
    <name evidence="7" type="ORF">BJY28_001170</name>
</gene>
<keyword evidence="8" id="KW-1185">Reference proteome</keyword>
<feature type="domain" description="Glucose-methanol-choline oxidoreductase N-terminal" evidence="6">
    <location>
        <begin position="2"/>
        <end position="106"/>
    </location>
</feature>
<accession>A0A852XE10</accession>
<keyword evidence="4" id="KW-0274">FAD</keyword>
<feature type="compositionally biased region" description="Basic and acidic residues" evidence="5">
    <location>
        <begin position="245"/>
        <end position="254"/>
    </location>
</feature>
<comment type="caution">
    <text evidence="7">The sequence shown here is derived from an EMBL/GenBank/DDBJ whole genome shotgun (WGS) entry which is preliminary data.</text>
</comment>
<dbReference type="Gene3D" id="3.50.50.60">
    <property type="entry name" value="FAD/NAD(P)-binding domain"/>
    <property type="match status" value="1"/>
</dbReference>
<proteinExistence type="inferred from homology"/>
<feature type="compositionally biased region" description="Basic and acidic residues" evidence="5">
    <location>
        <begin position="290"/>
        <end position="299"/>
    </location>
</feature>
<feature type="region of interest" description="Disordered" evidence="5">
    <location>
        <begin position="240"/>
        <end position="334"/>
    </location>
</feature>
<evidence type="ECO:0000313" key="7">
    <source>
        <dbReference type="EMBL" id="NYG36701.1"/>
    </source>
</evidence>
<evidence type="ECO:0000256" key="5">
    <source>
        <dbReference type="SAM" id="MobiDB-lite"/>
    </source>
</evidence>
<dbReference type="EMBL" id="JACBZX010000001">
    <property type="protein sequence ID" value="NYG36701.1"/>
    <property type="molecule type" value="Genomic_DNA"/>
</dbReference>
<keyword evidence="3" id="KW-0285">Flavoprotein</keyword>
<evidence type="ECO:0000313" key="8">
    <source>
        <dbReference type="Proteomes" id="UP000592181"/>
    </source>
</evidence>